<evidence type="ECO:0000256" key="1">
    <source>
        <dbReference type="ARBA" id="ARBA00023015"/>
    </source>
</evidence>
<dbReference type="InterPro" id="IPR027417">
    <property type="entry name" value="P-loop_NTPase"/>
</dbReference>
<dbReference type="InterPro" id="IPR000792">
    <property type="entry name" value="Tscrpt_reg_LuxR_C"/>
</dbReference>
<keyword evidence="2" id="KW-0238">DNA-binding</keyword>
<reference evidence="6" key="1">
    <citation type="journal article" date="2010" name="PLoS ONE">
        <title>The Arthrobacter arilaitensis Re117 genome sequence reveals its genetic adaptation to the surface of cheese.</title>
        <authorList>
            <person name="Monnet C."/>
            <person name="Loux V."/>
            <person name="Gibrat J.F."/>
            <person name="Spinnler E."/>
            <person name="Barbe V."/>
            <person name="Vacherie B."/>
            <person name="Gavory F."/>
            <person name="Gourbeyre E."/>
            <person name="Siguier P."/>
            <person name="Chandler M."/>
            <person name="Elleuch R."/>
            <person name="Irlinger F."/>
            <person name="Vallaeys T."/>
        </authorList>
    </citation>
    <scope>NUCLEOTIDE SEQUENCE</scope>
    <source>
        <strain evidence="6">DSM 16368 / CIP 108037 / IAM 15318 / JCM 13566 / Re117</strain>
    </source>
</reference>
<evidence type="ECO:0000259" key="4">
    <source>
        <dbReference type="PROSITE" id="PS50043"/>
    </source>
</evidence>
<dbReference type="SUPFAM" id="SSF46894">
    <property type="entry name" value="C-terminal effector domain of the bipartite response regulators"/>
    <property type="match status" value="1"/>
</dbReference>
<keyword evidence="1" id="KW-0805">Transcription regulation</keyword>
<name>A0ABP1U463_GLUAR</name>
<dbReference type="EMBL" id="FQ311875">
    <property type="protein sequence ID" value="CBT75592.1"/>
    <property type="molecule type" value="Genomic_DNA"/>
</dbReference>
<evidence type="ECO:0000256" key="2">
    <source>
        <dbReference type="ARBA" id="ARBA00023125"/>
    </source>
</evidence>
<dbReference type="SMART" id="SM00421">
    <property type="entry name" value="HTH_LUXR"/>
    <property type="match status" value="1"/>
</dbReference>
<protein>
    <submittedName>
        <fullName evidence="5">DNA binding domain-containing protein</fullName>
    </submittedName>
</protein>
<dbReference type="SUPFAM" id="SSF52540">
    <property type="entry name" value="P-loop containing nucleoside triphosphate hydrolases"/>
    <property type="match status" value="1"/>
</dbReference>
<dbReference type="PROSITE" id="PS50043">
    <property type="entry name" value="HTH_LUXR_2"/>
    <property type="match status" value="1"/>
</dbReference>
<dbReference type="Proteomes" id="UP000006878">
    <property type="component" value="Chromosome"/>
</dbReference>
<evidence type="ECO:0000256" key="3">
    <source>
        <dbReference type="ARBA" id="ARBA00023163"/>
    </source>
</evidence>
<proteinExistence type="predicted"/>
<feature type="domain" description="HTH luxR-type" evidence="4">
    <location>
        <begin position="826"/>
        <end position="888"/>
    </location>
</feature>
<organism evidence="5 6">
    <name type="scientific">Glutamicibacter arilaitensis (strain DSM 16368 / CIP 108037 / IAM 15318 / JCM 13566 / NCIMB 14258 / Re117)</name>
    <name type="common">Arthrobacter arilaitensis</name>
    <dbReference type="NCBI Taxonomy" id="861360"/>
    <lineage>
        <taxon>Bacteria</taxon>
        <taxon>Bacillati</taxon>
        <taxon>Actinomycetota</taxon>
        <taxon>Actinomycetes</taxon>
        <taxon>Micrococcales</taxon>
        <taxon>Micrococcaceae</taxon>
        <taxon>Glutamicibacter</taxon>
    </lineage>
</organism>
<dbReference type="Pfam" id="PF00196">
    <property type="entry name" value="GerE"/>
    <property type="match status" value="1"/>
</dbReference>
<keyword evidence="3" id="KW-0804">Transcription</keyword>
<keyword evidence="6" id="KW-1185">Reference proteome</keyword>
<dbReference type="RefSeq" id="WP_013348734.1">
    <property type="nucleotide sequence ID" value="NC_014550.1"/>
</dbReference>
<dbReference type="PROSITE" id="PS00622">
    <property type="entry name" value="HTH_LUXR_1"/>
    <property type="match status" value="1"/>
</dbReference>
<dbReference type="PANTHER" id="PTHR44688:SF16">
    <property type="entry name" value="DNA-BINDING TRANSCRIPTIONAL ACTIVATOR DEVR_DOSR"/>
    <property type="match status" value="1"/>
</dbReference>
<accession>A0ABP1U463</accession>
<gene>
    <name evidence="5" type="ordered locus">AARI_13850</name>
</gene>
<dbReference type="Gene3D" id="1.10.10.10">
    <property type="entry name" value="Winged helix-like DNA-binding domain superfamily/Winged helix DNA-binding domain"/>
    <property type="match status" value="1"/>
</dbReference>
<dbReference type="InterPro" id="IPR036388">
    <property type="entry name" value="WH-like_DNA-bd_sf"/>
</dbReference>
<evidence type="ECO:0000313" key="5">
    <source>
        <dbReference type="EMBL" id="CBT75592.1"/>
    </source>
</evidence>
<reference evidence="6" key="2">
    <citation type="submission" date="2010-07" db="EMBL/GenBank/DDBJ databases">
        <title>Complete genome sequence of Arthrobacter arilaitensis (strain DSM 16368 / CIP 108037 / JCM 13566 / Re117).</title>
        <authorList>
            <person name="Genoscope."/>
        </authorList>
    </citation>
    <scope>NUCLEOTIDE SEQUENCE [LARGE SCALE GENOMIC DNA]</scope>
    <source>
        <strain evidence="6">DSM 16368 / CIP 108037 / IAM 15318 / JCM 13566 / Re117</strain>
    </source>
</reference>
<dbReference type="CDD" id="cd06170">
    <property type="entry name" value="LuxR_C_like"/>
    <property type="match status" value="1"/>
</dbReference>
<dbReference type="GeneID" id="303184978"/>
<sequence length="888" mass="98221">MTQELQVHRTHPSEYTELIQVLKRSEPSGAVILGALGMGKTTLVESALQALGFPEPVMRLYCTRSLSEVPHGALSPYLGGLESIENPVTVLRELNRTLLASPSVSGTRIVVVEDAQYLDAQSCFILSLLVENGVVKVLALGGSSLEEGTPLASLGELPAFTRIQMQPLDREGIRQVAQSILGRQLSEGSIGIIERVSGGNPRFVEAYVASCMDQGTLFQDTSLLQDQAVHEPLWVVARALPEVDARLRALGREFFRFVTAEEERTLLLLALAGPQYKALLDECALPYRRMLSSGDLEVRGETVSVRSKLLQRTFRELASVQQNAQLNELWARALSALGMEPNAREILWCLELGVEVPSEQILACASGAAAEMNFRVALRLCLLGQLPQHHEEGGLLEAQALLGLGRHYAARAQLLRLIDQLTDLDLLGQAYALLLEVTSCIGVDVQEAAIIMDKWQDAAAGYEDKAAVERFLALHTDALRVLKFWVGINTPSGTLPEVQDMRDYLDDPDLNVQARIIAMLALGDRLTSEGLCHDALDVLYPAMQLLKEHAVLGTLYEVRVFFRIGWNLLFSGEYGKAQAFIGQYRGDRLRIIHHYRGSVALLDGIHELLQGRVRKAIEKMAEAITELRTFDTAQVLALACNVYRMLLYRFGLPQPEALQQALNESQDKGASALSGQLGEESSEYRILARGFAAALESPYEGESIRDFQLIHREILFSKVRQLSDDELSKNADHASLRMLAKQQQGTRARLLSRLAELRISEGTEALEHLADEALQCCENLVAVEALARAAERHAAAGDQRRCGALLRRATELIEQHQMDPGKYLARVLAMTELTSREAEIVNLARRGLNNAQIARNLILSQRTVEGHLYRVFSKLGINERSELKKISS</sequence>
<dbReference type="InterPro" id="IPR016032">
    <property type="entry name" value="Sig_transdc_resp-reg_C-effctor"/>
</dbReference>
<evidence type="ECO:0000313" key="6">
    <source>
        <dbReference type="Proteomes" id="UP000006878"/>
    </source>
</evidence>
<dbReference type="PRINTS" id="PR00038">
    <property type="entry name" value="HTHLUXR"/>
</dbReference>
<dbReference type="PANTHER" id="PTHR44688">
    <property type="entry name" value="DNA-BINDING TRANSCRIPTIONAL ACTIVATOR DEVR_DOSR"/>
    <property type="match status" value="1"/>
</dbReference>